<comment type="caution">
    <text evidence="2">The sequence shown here is derived from an EMBL/GenBank/DDBJ whole genome shotgun (WGS) entry which is preliminary data.</text>
</comment>
<protein>
    <submittedName>
        <fullName evidence="2">Uncharacterized protein</fullName>
    </submittedName>
</protein>
<sequence length="54" mass="6481">MSIGAEIPFRRRRRGRDATGSLIFDRERETQVREQAESRDGEMRIWENGRFRKA</sequence>
<evidence type="ECO:0000313" key="2">
    <source>
        <dbReference type="EMBL" id="MCJ2178879.1"/>
    </source>
</evidence>
<organism evidence="2 3">
    <name type="scientific">Novosphingobium album</name>
    <name type="common">ex Hu et al. 2023</name>
    <dbReference type="NCBI Taxonomy" id="2930093"/>
    <lineage>
        <taxon>Bacteria</taxon>
        <taxon>Pseudomonadati</taxon>
        <taxon>Pseudomonadota</taxon>
        <taxon>Alphaproteobacteria</taxon>
        <taxon>Sphingomonadales</taxon>
        <taxon>Sphingomonadaceae</taxon>
        <taxon>Novosphingobium</taxon>
    </lineage>
</organism>
<keyword evidence="3" id="KW-1185">Reference proteome</keyword>
<accession>A0ABT0B1H4</accession>
<reference evidence="2" key="1">
    <citation type="submission" date="2022-03" db="EMBL/GenBank/DDBJ databases">
        <title>Identification of a novel bacterium isolated from mangrove sediments.</title>
        <authorList>
            <person name="Pan X."/>
        </authorList>
    </citation>
    <scope>NUCLEOTIDE SEQUENCE</scope>
    <source>
        <strain evidence="2">B2580</strain>
    </source>
</reference>
<gene>
    <name evidence="2" type="ORF">MTR64_09915</name>
</gene>
<evidence type="ECO:0000313" key="3">
    <source>
        <dbReference type="Proteomes" id="UP001162880"/>
    </source>
</evidence>
<proteinExistence type="predicted"/>
<dbReference type="Proteomes" id="UP001162880">
    <property type="component" value="Unassembled WGS sequence"/>
</dbReference>
<feature type="compositionally biased region" description="Basic and acidic residues" evidence="1">
    <location>
        <begin position="24"/>
        <end position="40"/>
    </location>
</feature>
<dbReference type="EMBL" id="JALHLE010000012">
    <property type="protein sequence ID" value="MCJ2178879.1"/>
    <property type="molecule type" value="Genomic_DNA"/>
</dbReference>
<evidence type="ECO:0000256" key="1">
    <source>
        <dbReference type="SAM" id="MobiDB-lite"/>
    </source>
</evidence>
<name>A0ABT0B1H4_9SPHN</name>
<dbReference type="RefSeq" id="WP_243993326.1">
    <property type="nucleotide sequence ID" value="NZ_JALHLE010000012.1"/>
</dbReference>
<feature type="region of interest" description="Disordered" evidence="1">
    <location>
        <begin position="18"/>
        <end position="40"/>
    </location>
</feature>